<protein>
    <submittedName>
        <fullName evidence="5">GntR family transcriptional regulator</fullName>
    </submittedName>
</protein>
<dbReference type="Gene3D" id="1.10.10.10">
    <property type="entry name" value="Winged helix-like DNA-binding domain superfamily/Winged helix DNA-binding domain"/>
    <property type="match status" value="2"/>
</dbReference>
<feature type="domain" description="HTH gntR-type" evidence="4">
    <location>
        <begin position="54"/>
        <end position="121"/>
    </location>
</feature>
<keyword evidence="1" id="KW-0805">Transcription regulation</keyword>
<gene>
    <name evidence="5" type="ORF">ALO47_04881</name>
</gene>
<sequence length="375" mass="42096">MFYKRYILVQIGNGGPMSERPNVPQGDSHASVRELFVSRQKCKKTMSDEDPRTASRYATIREVLRNAILTGAVANGLVLLEAPLAELFGTSRVPVRKALNLLHDEGLISRFDGRGYLVNPEGGTVEPLRLSLSHKQFGLDSSEELVDTRPLGERIHDEIGAALSACIAFGHYRLDEQSAAEHFGVSRAVVREALMRLRDRGLVEKEPYSQWLAGPLTAREVTDDYELRACLEPEALRQTGPHLSREHLESMLARVIAAQNAESCSLEQIEQLEEDLHQQCLAGLQNRKIATLISQAQSPMIINRIFYRLLDIDADEAMLAEHRMILELLLHGAFDAAALNLKEHLQRARQRMLQRLKVLSVLPEQEVPGYLTRLS</sequence>
<dbReference type="SUPFAM" id="SSF48008">
    <property type="entry name" value="GntR ligand-binding domain-like"/>
    <property type="match status" value="1"/>
</dbReference>
<dbReference type="Pfam" id="PF07729">
    <property type="entry name" value="FCD"/>
    <property type="match status" value="1"/>
</dbReference>
<dbReference type="PROSITE" id="PS50949">
    <property type="entry name" value="HTH_GNTR"/>
    <property type="match status" value="2"/>
</dbReference>
<dbReference type="SUPFAM" id="SSF46785">
    <property type="entry name" value="Winged helix' DNA-binding domain"/>
    <property type="match status" value="2"/>
</dbReference>
<evidence type="ECO:0000256" key="3">
    <source>
        <dbReference type="ARBA" id="ARBA00023163"/>
    </source>
</evidence>
<dbReference type="GO" id="GO:0003700">
    <property type="term" value="F:DNA-binding transcription factor activity"/>
    <property type="evidence" value="ECO:0007669"/>
    <property type="project" value="InterPro"/>
</dbReference>
<dbReference type="AlphaFoldDB" id="A0A0P9YTV1"/>
<dbReference type="PANTHER" id="PTHR43537:SF24">
    <property type="entry name" value="GLUCONATE OPERON TRANSCRIPTIONAL REPRESSOR"/>
    <property type="match status" value="1"/>
</dbReference>
<dbReference type="GO" id="GO:0003677">
    <property type="term" value="F:DNA binding"/>
    <property type="evidence" value="ECO:0007669"/>
    <property type="project" value="UniProtKB-KW"/>
</dbReference>
<accession>A0A0P9YTV1</accession>
<comment type="caution">
    <text evidence="5">The sequence shown here is derived from an EMBL/GenBank/DDBJ whole genome shotgun (WGS) entry which is preliminary data.</text>
</comment>
<dbReference type="SMART" id="SM00895">
    <property type="entry name" value="FCD"/>
    <property type="match status" value="1"/>
</dbReference>
<dbReference type="EMBL" id="LJRF01000216">
    <property type="protein sequence ID" value="KPY42231.1"/>
    <property type="molecule type" value="Genomic_DNA"/>
</dbReference>
<evidence type="ECO:0000256" key="2">
    <source>
        <dbReference type="ARBA" id="ARBA00023125"/>
    </source>
</evidence>
<dbReference type="InterPro" id="IPR008920">
    <property type="entry name" value="TF_FadR/GntR_C"/>
</dbReference>
<organism evidence="5 6">
    <name type="scientific">Pseudomonas syringae pv. ribicola</name>
    <dbReference type="NCBI Taxonomy" id="55398"/>
    <lineage>
        <taxon>Bacteria</taxon>
        <taxon>Pseudomonadati</taxon>
        <taxon>Pseudomonadota</taxon>
        <taxon>Gammaproteobacteria</taxon>
        <taxon>Pseudomonadales</taxon>
        <taxon>Pseudomonadaceae</taxon>
        <taxon>Pseudomonas</taxon>
    </lineage>
</organism>
<name>A0A0P9YTV1_PSESI</name>
<evidence type="ECO:0000313" key="6">
    <source>
        <dbReference type="Proteomes" id="UP000050554"/>
    </source>
</evidence>
<proteinExistence type="predicted"/>
<evidence type="ECO:0000259" key="4">
    <source>
        <dbReference type="PROSITE" id="PS50949"/>
    </source>
</evidence>
<dbReference type="Gene3D" id="1.20.120.530">
    <property type="entry name" value="GntR ligand-binding domain-like"/>
    <property type="match status" value="1"/>
</dbReference>
<dbReference type="InterPro" id="IPR011711">
    <property type="entry name" value="GntR_C"/>
</dbReference>
<dbReference type="Proteomes" id="UP000050554">
    <property type="component" value="Unassembled WGS sequence"/>
</dbReference>
<dbReference type="SMART" id="SM00345">
    <property type="entry name" value="HTH_GNTR"/>
    <property type="match status" value="2"/>
</dbReference>
<evidence type="ECO:0000313" key="5">
    <source>
        <dbReference type="EMBL" id="KPY42231.1"/>
    </source>
</evidence>
<dbReference type="InterPro" id="IPR036388">
    <property type="entry name" value="WH-like_DNA-bd_sf"/>
</dbReference>
<dbReference type="Pfam" id="PF00392">
    <property type="entry name" value="GntR"/>
    <property type="match status" value="2"/>
</dbReference>
<keyword evidence="2" id="KW-0238">DNA-binding</keyword>
<feature type="domain" description="HTH gntR-type" evidence="4">
    <location>
        <begin position="149"/>
        <end position="220"/>
    </location>
</feature>
<dbReference type="PANTHER" id="PTHR43537">
    <property type="entry name" value="TRANSCRIPTIONAL REGULATOR, GNTR FAMILY"/>
    <property type="match status" value="1"/>
</dbReference>
<dbReference type="InterPro" id="IPR000524">
    <property type="entry name" value="Tscrpt_reg_HTH_GntR"/>
</dbReference>
<dbReference type="PATRIC" id="fig|55398.3.peg.3028"/>
<keyword evidence="3" id="KW-0804">Transcription</keyword>
<evidence type="ECO:0000256" key="1">
    <source>
        <dbReference type="ARBA" id="ARBA00023015"/>
    </source>
</evidence>
<dbReference type="InterPro" id="IPR036390">
    <property type="entry name" value="WH_DNA-bd_sf"/>
</dbReference>
<reference evidence="5 6" key="1">
    <citation type="submission" date="2015-09" db="EMBL/GenBank/DDBJ databases">
        <title>Genome announcement of multiple Pseudomonas syringae strains.</title>
        <authorList>
            <person name="Thakur S."/>
            <person name="Wang P.W."/>
            <person name="Gong Y."/>
            <person name="Weir B.S."/>
            <person name="Guttman D.S."/>
        </authorList>
    </citation>
    <scope>NUCLEOTIDE SEQUENCE [LARGE SCALE GENOMIC DNA]</scope>
    <source>
        <strain evidence="5 6">ICMP3882</strain>
    </source>
</reference>